<dbReference type="OrthoDB" id="416217at2759"/>
<keyword evidence="4" id="KW-1185">Reference proteome</keyword>
<dbReference type="EMBL" id="JAATWM020000018">
    <property type="protein sequence ID" value="KAF9876384.1"/>
    <property type="molecule type" value="Genomic_DNA"/>
</dbReference>
<dbReference type="GO" id="GO:0000976">
    <property type="term" value="F:transcription cis-regulatory region binding"/>
    <property type="evidence" value="ECO:0007669"/>
    <property type="project" value="TreeGrafter"/>
</dbReference>
<dbReference type="GeneID" id="62162118"/>
<dbReference type="GO" id="GO:0003700">
    <property type="term" value="F:DNA-binding transcription factor activity"/>
    <property type="evidence" value="ECO:0007669"/>
    <property type="project" value="TreeGrafter"/>
</dbReference>
<dbReference type="GO" id="GO:0005634">
    <property type="term" value="C:nucleus"/>
    <property type="evidence" value="ECO:0007669"/>
    <property type="project" value="UniProtKB-SubCell"/>
</dbReference>
<dbReference type="Pfam" id="PF11951">
    <property type="entry name" value="Fungal_trans_2"/>
    <property type="match status" value="1"/>
</dbReference>
<dbReference type="RefSeq" id="XP_038745845.1">
    <property type="nucleotide sequence ID" value="XM_038889044.1"/>
</dbReference>
<evidence type="ECO:0000256" key="1">
    <source>
        <dbReference type="ARBA" id="ARBA00004123"/>
    </source>
</evidence>
<reference evidence="3" key="1">
    <citation type="submission" date="2020-03" db="EMBL/GenBank/DDBJ databases">
        <authorList>
            <person name="He L."/>
        </authorList>
    </citation>
    <scope>NUCLEOTIDE SEQUENCE</scope>
    <source>
        <strain evidence="3">CkLH20</strain>
    </source>
</reference>
<dbReference type="PANTHER" id="PTHR37534">
    <property type="entry name" value="TRANSCRIPTIONAL ACTIVATOR PROTEIN UGA3"/>
    <property type="match status" value="1"/>
</dbReference>
<comment type="subcellular location">
    <subcellularLocation>
        <location evidence="1">Nucleus</location>
    </subcellularLocation>
</comment>
<comment type="caution">
    <text evidence="3">The sequence shown here is derived from an EMBL/GenBank/DDBJ whole genome shotgun (WGS) entry which is preliminary data.</text>
</comment>
<dbReference type="PANTHER" id="PTHR37534:SF11">
    <property type="entry name" value="ZN(II)2CYS6 TRANSCRIPTION FACTOR (EUROFUNG)"/>
    <property type="match status" value="1"/>
</dbReference>
<dbReference type="Proteomes" id="UP000781932">
    <property type="component" value="Unassembled WGS sequence"/>
</dbReference>
<evidence type="ECO:0000313" key="4">
    <source>
        <dbReference type="Proteomes" id="UP000781932"/>
    </source>
</evidence>
<dbReference type="InterPro" id="IPR021858">
    <property type="entry name" value="Fun_TF"/>
</dbReference>
<sequence length="360" mass="41010">MMTLTLDDNPLSFPLVEHLLYTPSLVHAVQSVSAGQKGFFGATAVQTCLRERGLAIRALRIELRDHELIKPASLLSVFLLGISSSWTEEKPICYGKEHLSGARTLLAKALMDEKKKDDPVIQYILGWYLYWDMTCAFVAEPDDYDASPMNEVEVVTAIERSRTSFHPMIGFSAKLFYNLASVGRHCRRVLATGVGDADLETMLEIELLSWNLDHGDKTLIDMSFAYRNHGLIMLYEIYGRRHQPEVNVYSTMGKEHDLSCVIRLLAMESLKRLLDTPIDAACINFHSMPLLTAGAQLRHDDTRMRVRVVDRFKDLYSTNRIMVNIWAIELLEELWVLRDGGEVISWPELLLSKDWTLNFA</sequence>
<protein>
    <submittedName>
        <fullName evidence="3">C6 zinc finger domain-containing protein</fullName>
    </submittedName>
</protein>
<accession>A0A9P6I5H1</accession>
<dbReference type="AlphaFoldDB" id="A0A9P6I5H1"/>
<proteinExistence type="predicted"/>
<dbReference type="GO" id="GO:0045944">
    <property type="term" value="P:positive regulation of transcription by RNA polymerase II"/>
    <property type="evidence" value="ECO:0007669"/>
    <property type="project" value="TreeGrafter"/>
</dbReference>
<reference evidence="3" key="2">
    <citation type="submission" date="2020-11" db="EMBL/GenBank/DDBJ databases">
        <title>Whole genome sequencing of Colletotrichum sp.</title>
        <authorList>
            <person name="Li H."/>
        </authorList>
    </citation>
    <scope>NUCLEOTIDE SEQUENCE</scope>
    <source>
        <strain evidence="3">CkLH20</strain>
    </source>
</reference>
<evidence type="ECO:0000256" key="2">
    <source>
        <dbReference type="ARBA" id="ARBA00023242"/>
    </source>
</evidence>
<evidence type="ECO:0000313" key="3">
    <source>
        <dbReference type="EMBL" id="KAF9876384.1"/>
    </source>
</evidence>
<gene>
    <name evidence="3" type="ORF">CkaCkLH20_06327</name>
</gene>
<keyword evidence="2" id="KW-0539">Nucleus</keyword>
<name>A0A9P6I5H1_9PEZI</name>
<organism evidence="3 4">
    <name type="scientific">Colletotrichum karsti</name>
    <dbReference type="NCBI Taxonomy" id="1095194"/>
    <lineage>
        <taxon>Eukaryota</taxon>
        <taxon>Fungi</taxon>
        <taxon>Dikarya</taxon>
        <taxon>Ascomycota</taxon>
        <taxon>Pezizomycotina</taxon>
        <taxon>Sordariomycetes</taxon>
        <taxon>Hypocreomycetidae</taxon>
        <taxon>Glomerellales</taxon>
        <taxon>Glomerellaceae</taxon>
        <taxon>Colletotrichum</taxon>
        <taxon>Colletotrichum boninense species complex</taxon>
    </lineage>
</organism>